<proteinExistence type="predicted"/>
<evidence type="ECO:0000313" key="1">
    <source>
        <dbReference type="EMBL" id="KAJ4720370.1"/>
    </source>
</evidence>
<name>A0ACC1Y9B1_MELAZ</name>
<evidence type="ECO:0000313" key="2">
    <source>
        <dbReference type="Proteomes" id="UP001164539"/>
    </source>
</evidence>
<accession>A0ACC1Y9B1</accession>
<keyword evidence="2" id="KW-1185">Reference proteome</keyword>
<dbReference type="EMBL" id="CM051397">
    <property type="protein sequence ID" value="KAJ4720370.1"/>
    <property type="molecule type" value="Genomic_DNA"/>
</dbReference>
<organism evidence="1 2">
    <name type="scientific">Melia azedarach</name>
    <name type="common">Chinaberry tree</name>
    <dbReference type="NCBI Taxonomy" id="155640"/>
    <lineage>
        <taxon>Eukaryota</taxon>
        <taxon>Viridiplantae</taxon>
        <taxon>Streptophyta</taxon>
        <taxon>Embryophyta</taxon>
        <taxon>Tracheophyta</taxon>
        <taxon>Spermatophyta</taxon>
        <taxon>Magnoliopsida</taxon>
        <taxon>eudicotyledons</taxon>
        <taxon>Gunneridae</taxon>
        <taxon>Pentapetalae</taxon>
        <taxon>rosids</taxon>
        <taxon>malvids</taxon>
        <taxon>Sapindales</taxon>
        <taxon>Meliaceae</taxon>
        <taxon>Melia</taxon>
    </lineage>
</organism>
<sequence>MDSLSSAQIQTQNLSFLKTLNKGNNCKPAHFKSCVRVASTRQVLDKISLSDTFLWNNLIQTHLTDKDPQNALSIYHQMLLRGVRPDKHTLPRILTASRLSGNLTFGKQVHGHALKLGFSADHYVISALIDLYGRLDGIDSANWIFVKSDKSKSNSVCWTMLARLYLMRNKPSLALDLFHQMVDLGAHVDRVALATVIGACGMLKSMQEGRKVHSIARKCGLEFDVLVSNSLLKMYIDCGSVEDARAIFDQMPSRDVISWTEMIGACVKNGSFSDSLKLLRQMVKDGMKPDAVTFSSVLPACARIAAHKLGKEIHAYLLRNGIDFNIMVQNAVMDMYVKSGFIQYASNVFVGMKERDVISLTVMILGYSLHGQGELGINLFREMENDPSIEIDQFTYAAVLHACSTAGMVEEGRLYFNRIRAPKVTHCALMVAILARTGLFNEASIFVQEHHIERHPEILRALLDGCRIHKEVHLGKRIIEQLCELEPLNAENYVILSNWYAESAKWDMVNQVRETIKDMGLEPKKAYSWIEFRNKVHVFGTGDVSHPRSEGIYWELQSLMNKVEDEGLKLVSDFRLHEVDEERECTQIGHSEMLAVSFGLISTQAGTTIRVTKNLHICHSCHYFAKAISKIVKREIIIKDQNYFHHFKDGFCTCEDF</sequence>
<dbReference type="Proteomes" id="UP001164539">
    <property type="component" value="Chromosome 4"/>
</dbReference>
<gene>
    <name evidence="1" type="ORF">OWV82_008211</name>
</gene>
<comment type="caution">
    <text evidence="1">The sequence shown here is derived from an EMBL/GenBank/DDBJ whole genome shotgun (WGS) entry which is preliminary data.</text>
</comment>
<reference evidence="1 2" key="1">
    <citation type="journal article" date="2023" name="Science">
        <title>Complex scaffold remodeling in plant triterpene biosynthesis.</title>
        <authorList>
            <person name="De La Pena R."/>
            <person name="Hodgson H."/>
            <person name="Liu J.C."/>
            <person name="Stephenson M.J."/>
            <person name="Martin A.C."/>
            <person name="Owen C."/>
            <person name="Harkess A."/>
            <person name="Leebens-Mack J."/>
            <person name="Jimenez L.E."/>
            <person name="Osbourn A."/>
            <person name="Sattely E.S."/>
        </authorList>
    </citation>
    <scope>NUCLEOTIDE SEQUENCE [LARGE SCALE GENOMIC DNA]</scope>
    <source>
        <strain evidence="2">cv. JPN11</strain>
        <tissue evidence="1">Leaf</tissue>
    </source>
</reference>
<protein>
    <submittedName>
        <fullName evidence="1">Pentatricopeptide repeat-containing protein</fullName>
    </submittedName>
</protein>